<evidence type="ECO:0000256" key="2">
    <source>
        <dbReference type="ARBA" id="ARBA00001946"/>
    </source>
</evidence>
<dbReference type="GO" id="GO:0005524">
    <property type="term" value="F:ATP binding"/>
    <property type="evidence" value="ECO:0007669"/>
    <property type="project" value="UniProtKB-UniRule"/>
</dbReference>
<dbReference type="Proteomes" id="UP000095003">
    <property type="component" value="Unassembled WGS sequence"/>
</dbReference>
<dbReference type="GO" id="GO:0009229">
    <property type="term" value="P:thiamine diphosphate biosynthetic process"/>
    <property type="evidence" value="ECO:0007669"/>
    <property type="project" value="UniProtKB-UniRule"/>
</dbReference>
<keyword evidence="4 11" id="KW-0808">Transferase</keyword>
<dbReference type="Pfam" id="PF02110">
    <property type="entry name" value="HK"/>
    <property type="match status" value="1"/>
</dbReference>
<dbReference type="UniPathway" id="UPA00060">
    <property type="reaction ID" value="UER00139"/>
</dbReference>
<dbReference type="Gene3D" id="3.40.1190.20">
    <property type="match status" value="1"/>
</dbReference>
<gene>
    <name evidence="11 12" type="primary">thiM</name>
    <name evidence="12" type="ORF">BEH84_06110</name>
</gene>
<proteinExistence type="inferred from homology"/>
<evidence type="ECO:0000313" key="13">
    <source>
        <dbReference type="Proteomes" id="UP000095003"/>
    </source>
</evidence>
<evidence type="ECO:0000256" key="8">
    <source>
        <dbReference type="ARBA" id="ARBA00022840"/>
    </source>
</evidence>
<dbReference type="EMBL" id="MCGI01000008">
    <property type="protein sequence ID" value="ODM02879.1"/>
    <property type="molecule type" value="Genomic_DNA"/>
</dbReference>
<evidence type="ECO:0000313" key="12">
    <source>
        <dbReference type="EMBL" id="ODM02879.1"/>
    </source>
</evidence>
<feature type="binding site" evidence="11">
    <location>
        <position position="203"/>
    </location>
    <ligand>
        <name>substrate</name>
    </ligand>
</feature>
<dbReference type="GO" id="GO:0000287">
    <property type="term" value="F:magnesium ion binding"/>
    <property type="evidence" value="ECO:0007669"/>
    <property type="project" value="UniProtKB-UniRule"/>
</dbReference>
<keyword evidence="6 11" id="KW-0547">Nucleotide-binding</keyword>
<evidence type="ECO:0000256" key="1">
    <source>
        <dbReference type="ARBA" id="ARBA00001771"/>
    </source>
</evidence>
<reference evidence="12 13" key="1">
    <citation type="submission" date="2016-07" db="EMBL/GenBank/DDBJ databases">
        <title>Characterization of isolates of Eisenbergiella tayi derived from blood cultures, using whole genome sequencing.</title>
        <authorList>
            <person name="Burdz T."/>
            <person name="Wiebe D."/>
            <person name="Huynh C."/>
            <person name="Bernard K."/>
        </authorList>
    </citation>
    <scope>NUCLEOTIDE SEQUENCE [LARGE SCALE GENOMIC DNA]</scope>
    <source>
        <strain evidence="12 13">NML 120489</strain>
    </source>
</reference>
<evidence type="ECO:0000256" key="4">
    <source>
        <dbReference type="ARBA" id="ARBA00022679"/>
    </source>
</evidence>
<sequence length="297" mass="31570">MKKGQKELAILVERVRERTPLIHNITNYVTVNDCANILLACGGSPIMSDELQEVEEITSICGGLHINIGTLNQRTIPAMKAAGKKANACGHPVLLDPVGAGASRLRTETAEELLKEVKFTAIRGNISEIKTLALGMGTTKGVDADSTDAVTDATLEAAVIFAAEFAQRTGAVAAITGAVDIVTDGREAFVISNGHPMMSKVTGTGCMLSAMMTAYLTANPDHPLEAAAAAVCAMGIAGEQAYKRLTPQEGNAAYRNHIIDAIYHMDGETLEKEAEVRKYIWEKDGMKPASGEDSHEM</sequence>
<dbReference type="GO" id="GO:0009228">
    <property type="term" value="P:thiamine biosynthetic process"/>
    <property type="evidence" value="ECO:0007669"/>
    <property type="project" value="UniProtKB-KW"/>
</dbReference>
<keyword evidence="9 11" id="KW-0460">Magnesium</keyword>
<dbReference type="PRINTS" id="PR01099">
    <property type="entry name" value="HYETHTZKNASE"/>
</dbReference>
<feature type="binding site" evidence="11">
    <location>
        <position position="123"/>
    </location>
    <ligand>
        <name>ATP</name>
        <dbReference type="ChEBI" id="CHEBI:30616"/>
    </ligand>
</feature>
<dbReference type="SUPFAM" id="SSF53613">
    <property type="entry name" value="Ribokinase-like"/>
    <property type="match status" value="1"/>
</dbReference>
<name>A0A1E3A2N3_9FIRM</name>
<accession>A0A1E3A2N3</accession>
<keyword evidence="10 11" id="KW-0784">Thiamine biosynthesis</keyword>
<comment type="function">
    <text evidence="11">Catalyzes the phosphorylation of the hydroxyl group of 4-methyl-5-beta-hydroxyethylthiazole (THZ).</text>
</comment>
<protein>
    <recommendedName>
        <fullName evidence="11">Hydroxyethylthiazole kinase</fullName>
        <ecNumber evidence="11">2.7.1.50</ecNumber>
    </recommendedName>
    <alternativeName>
        <fullName evidence="11">4-methyl-5-beta-hydroxyethylthiazole kinase</fullName>
        <shortName evidence="11">TH kinase</shortName>
        <shortName evidence="11">Thz kinase</shortName>
    </alternativeName>
</protein>
<dbReference type="GO" id="GO:0004417">
    <property type="term" value="F:hydroxyethylthiazole kinase activity"/>
    <property type="evidence" value="ECO:0007669"/>
    <property type="project" value="UniProtKB-UniRule"/>
</dbReference>
<dbReference type="PATRIC" id="fig|1432052.3.peg.6756"/>
<evidence type="ECO:0000256" key="3">
    <source>
        <dbReference type="ARBA" id="ARBA00004868"/>
    </source>
</evidence>
<dbReference type="RefSeq" id="WP_069159412.1">
    <property type="nucleotide sequence ID" value="NZ_DBFYTC010000191.1"/>
</dbReference>
<feature type="binding site" evidence="11">
    <location>
        <position position="47"/>
    </location>
    <ligand>
        <name>substrate</name>
    </ligand>
</feature>
<dbReference type="CDD" id="cd01170">
    <property type="entry name" value="THZ_kinase"/>
    <property type="match status" value="1"/>
</dbReference>
<dbReference type="HAMAP" id="MF_00228">
    <property type="entry name" value="Thz_kinase"/>
    <property type="match status" value="1"/>
</dbReference>
<evidence type="ECO:0000256" key="7">
    <source>
        <dbReference type="ARBA" id="ARBA00022777"/>
    </source>
</evidence>
<comment type="similarity">
    <text evidence="11">Belongs to the Thz kinase family.</text>
</comment>
<comment type="cofactor">
    <cofactor evidence="2 11">
        <name>Mg(2+)</name>
        <dbReference type="ChEBI" id="CHEBI:18420"/>
    </cofactor>
</comment>
<dbReference type="InterPro" id="IPR000417">
    <property type="entry name" value="Hyethyz_kinase"/>
</dbReference>
<comment type="catalytic activity">
    <reaction evidence="1 11">
        <text>5-(2-hydroxyethyl)-4-methylthiazole + ATP = 4-methyl-5-(2-phosphooxyethyl)-thiazole + ADP + H(+)</text>
        <dbReference type="Rhea" id="RHEA:24212"/>
        <dbReference type="ChEBI" id="CHEBI:15378"/>
        <dbReference type="ChEBI" id="CHEBI:17957"/>
        <dbReference type="ChEBI" id="CHEBI:30616"/>
        <dbReference type="ChEBI" id="CHEBI:58296"/>
        <dbReference type="ChEBI" id="CHEBI:456216"/>
        <dbReference type="EC" id="2.7.1.50"/>
    </reaction>
</comment>
<evidence type="ECO:0000256" key="9">
    <source>
        <dbReference type="ARBA" id="ARBA00022842"/>
    </source>
</evidence>
<keyword evidence="8 11" id="KW-0067">ATP-binding</keyword>
<evidence type="ECO:0000256" key="5">
    <source>
        <dbReference type="ARBA" id="ARBA00022723"/>
    </source>
</evidence>
<comment type="caution">
    <text evidence="12">The sequence shown here is derived from an EMBL/GenBank/DDBJ whole genome shotgun (WGS) entry which is preliminary data.</text>
</comment>
<dbReference type="GeneID" id="93304641"/>
<feature type="binding site" evidence="11">
    <location>
        <position position="176"/>
    </location>
    <ligand>
        <name>ATP</name>
        <dbReference type="ChEBI" id="CHEBI:30616"/>
    </ligand>
</feature>
<dbReference type="NCBIfam" id="TIGR00694">
    <property type="entry name" value="thiM"/>
    <property type="match status" value="1"/>
</dbReference>
<dbReference type="EC" id="2.7.1.50" evidence="11"/>
<evidence type="ECO:0000256" key="10">
    <source>
        <dbReference type="ARBA" id="ARBA00022977"/>
    </source>
</evidence>
<dbReference type="PIRSF" id="PIRSF000513">
    <property type="entry name" value="Thz_kinase"/>
    <property type="match status" value="1"/>
</dbReference>
<evidence type="ECO:0000256" key="6">
    <source>
        <dbReference type="ARBA" id="ARBA00022741"/>
    </source>
</evidence>
<evidence type="ECO:0000256" key="11">
    <source>
        <dbReference type="HAMAP-Rule" id="MF_00228"/>
    </source>
</evidence>
<dbReference type="AlphaFoldDB" id="A0A1E3A2N3"/>
<keyword evidence="7 11" id="KW-0418">Kinase</keyword>
<dbReference type="InterPro" id="IPR029056">
    <property type="entry name" value="Ribokinase-like"/>
</dbReference>
<comment type="pathway">
    <text evidence="3 11">Cofactor biosynthesis; thiamine diphosphate biosynthesis; 4-methyl-5-(2-phosphoethyl)-thiazole from 5-(2-hydroxyethyl)-4-methylthiazole: step 1/1.</text>
</comment>
<keyword evidence="5 11" id="KW-0479">Metal-binding</keyword>
<organism evidence="12 13">
    <name type="scientific">Eisenbergiella tayi</name>
    <dbReference type="NCBI Taxonomy" id="1432052"/>
    <lineage>
        <taxon>Bacteria</taxon>
        <taxon>Bacillati</taxon>
        <taxon>Bacillota</taxon>
        <taxon>Clostridia</taxon>
        <taxon>Lachnospirales</taxon>
        <taxon>Lachnospiraceae</taxon>
        <taxon>Eisenbergiella</taxon>
    </lineage>
</organism>
<dbReference type="NCBIfam" id="NF006830">
    <property type="entry name" value="PRK09355.1"/>
    <property type="match status" value="1"/>
</dbReference>